<dbReference type="GO" id="GO:0003700">
    <property type="term" value="F:DNA-binding transcription factor activity"/>
    <property type="evidence" value="ECO:0007669"/>
    <property type="project" value="InterPro"/>
</dbReference>
<dbReference type="Proteomes" id="UP000184442">
    <property type="component" value="Unassembled WGS sequence"/>
</dbReference>
<dbReference type="InterPro" id="IPR000524">
    <property type="entry name" value="Tscrpt_reg_HTH_GntR"/>
</dbReference>
<name>A0A1M6IDS4_9FIRM</name>
<organism evidence="5 6">
    <name type="scientific">Lutispora thermophila DSM 19022</name>
    <dbReference type="NCBI Taxonomy" id="1122184"/>
    <lineage>
        <taxon>Bacteria</taxon>
        <taxon>Bacillati</taxon>
        <taxon>Bacillota</taxon>
        <taxon>Clostridia</taxon>
        <taxon>Lutisporales</taxon>
        <taxon>Lutisporaceae</taxon>
        <taxon>Lutispora</taxon>
    </lineage>
</organism>
<dbReference type="SMART" id="SM00345">
    <property type="entry name" value="HTH_GNTR"/>
    <property type="match status" value="1"/>
</dbReference>
<evidence type="ECO:0000259" key="4">
    <source>
        <dbReference type="PROSITE" id="PS50949"/>
    </source>
</evidence>
<keyword evidence="3" id="KW-0804">Transcription</keyword>
<dbReference type="Pfam" id="PF00392">
    <property type="entry name" value="GntR"/>
    <property type="match status" value="1"/>
</dbReference>
<accession>A0A1M6IDS4</accession>
<dbReference type="GO" id="GO:0003677">
    <property type="term" value="F:DNA binding"/>
    <property type="evidence" value="ECO:0007669"/>
    <property type="project" value="UniProtKB-KW"/>
</dbReference>
<dbReference type="Gene3D" id="1.20.120.530">
    <property type="entry name" value="GntR ligand-binding domain-like"/>
    <property type="match status" value="1"/>
</dbReference>
<dbReference type="PROSITE" id="PS50949">
    <property type="entry name" value="HTH_GNTR"/>
    <property type="match status" value="1"/>
</dbReference>
<dbReference type="EMBL" id="FQZS01000030">
    <property type="protein sequence ID" value="SHJ32594.1"/>
    <property type="molecule type" value="Genomic_DNA"/>
</dbReference>
<dbReference type="STRING" id="1122184.SAMN02745176_03211"/>
<evidence type="ECO:0000256" key="2">
    <source>
        <dbReference type="ARBA" id="ARBA00023125"/>
    </source>
</evidence>
<dbReference type="SMART" id="SM00895">
    <property type="entry name" value="FCD"/>
    <property type="match status" value="1"/>
</dbReference>
<dbReference type="InterPro" id="IPR036388">
    <property type="entry name" value="WH-like_DNA-bd_sf"/>
</dbReference>
<protein>
    <submittedName>
        <fullName evidence="5">DNA-binding transcriptional regulator, GntR family</fullName>
    </submittedName>
</protein>
<keyword evidence="2 5" id="KW-0238">DNA-binding</keyword>
<dbReference type="InterPro" id="IPR011711">
    <property type="entry name" value="GntR_C"/>
</dbReference>
<dbReference type="Gene3D" id="1.10.10.10">
    <property type="entry name" value="Winged helix-like DNA-binding domain superfamily/Winged helix DNA-binding domain"/>
    <property type="match status" value="1"/>
</dbReference>
<dbReference type="PANTHER" id="PTHR43537">
    <property type="entry name" value="TRANSCRIPTIONAL REGULATOR, GNTR FAMILY"/>
    <property type="match status" value="1"/>
</dbReference>
<gene>
    <name evidence="5" type="ORF">SAMN02745176_03211</name>
</gene>
<dbReference type="OrthoDB" id="9781630at2"/>
<dbReference type="Pfam" id="PF07729">
    <property type="entry name" value="FCD"/>
    <property type="match status" value="1"/>
</dbReference>
<dbReference type="SUPFAM" id="SSF46785">
    <property type="entry name" value="Winged helix' DNA-binding domain"/>
    <property type="match status" value="1"/>
</dbReference>
<dbReference type="InterPro" id="IPR008920">
    <property type="entry name" value="TF_FadR/GntR_C"/>
</dbReference>
<dbReference type="InterPro" id="IPR036390">
    <property type="entry name" value="WH_DNA-bd_sf"/>
</dbReference>
<reference evidence="5 6" key="1">
    <citation type="submission" date="2016-11" db="EMBL/GenBank/DDBJ databases">
        <authorList>
            <person name="Jaros S."/>
            <person name="Januszkiewicz K."/>
            <person name="Wedrychowicz H."/>
        </authorList>
    </citation>
    <scope>NUCLEOTIDE SEQUENCE [LARGE SCALE GENOMIC DNA]</scope>
    <source>
        <strain evidence="5 6">DSM 19022</strain>
    </source>
</reference>
<dbReference type="SUPFAM" id="SSF48008">
    <property type="entry name" value="GntR ligand-binding domain-like"/>
    <property type="match status" value="1"/>
</dbReference>
<proteinExistence type="predicted"/>
<dbReference type="AlphaFoldDB" id="A0A1M6IDS4"/>
<feature type="domain" description="HTH gntR-type" evidence="4">
    <location>
        <begin position="18"/>
        <end position="85"/>
    </location>
</feature>
<evidence type="ECO:0000313" key="5">
    <source>
        <dbReference type="EMBL" id="SHJ32594.1"/>
    </source>
</evidence>
<dbReference type="RefSeq" id="WP_073027510.1">
    <property type="nucleotide sequence ID" value="NZ_FQZS01000030.1"/>
</dbReference>
<dbReference type="PANTHER" id="PTHR43537:SF5">
    <property type="entry name" value="UXU OPERON TRANSCRIPTIONAL REGULATOR"/>
    <property type="match status" value="1"/>
</dbReference>
<evidence type="ECO:0000256" key="1">
    <source>
        <dbReference type="ARBA" id="ARBA00023015"/>
    </source>
</evidence>
<keyword evidence="1" id="KW-0805">Transcription regulation</keyword>
<keyword evidence="6" id="KW-1185">Reference proteome</keyword>
<evidence type="ECO:0000256" key="3">
    <source>
        <dbReference type="ARBA" id="ARBA00023163"/>
    </source>
</evidence>
<sequence>MNEYLEQLSKLIDLSQNRPLNEIVYEGLRKAIIGGIIPAGERINEKVYSDYMNISRTPIRNAIDKLKHEGIIEHIPNYGVVVKRVSVADAEEIYKIRTALDILASTTAMHQMTEENFREMEELLNKTKLANDNGEVKEVIQYFSSFNSMIYRFARMPKLEIITDRLQQYLSRFRKISLYDDERRSKAIEEHFKIYKYLKTKDENLLAAVIRDHLNASKEFIIKEIIRYEAERKDLISDIYEKTH</sequence>
<evidence type="ECO:0000313" key="6">
    <source>
        <dbReference type="Proteomes" id="UP000184442"/>
    </source>
</evidence>